<dbReference type="SUPFAM" id="SSF47226">
    <property type="entry name" value="Histidine-containing phosphotransfer domain, HPT domain"/>
    <property type="match status" value="1"/>
</dbReference>
<dbReference type="RefSeq" id="WP_341744335.1">
    <property type="nucleotide sequence ID" value="NZ_CP151406.1"/>
</dbReference>
<dbReference type="InterPro" id="IPR035965">
    <property type="entry name" value="PAS-like_dom_sf"/>
</dbReference>
<feature type="domain" description="Response regulatory" evidence="16">
    <location>
        <begin position="938"/>
        <end position="1058"/>
    </location>
</feature>
<dbReference type="PRINTS" id="PR00344">
    <property type="entry name" value="BCTRLSENSOR"/>
</dbReference>
<keyword evidence="7" id="KW-0547">Nucleotide-binding</keyword>
<dbReference type="InterPro" id="IPR001789">
    <property type="entry name" value="Sig_transdc_resp-reg_receiver"/>
</dbReference>
<evidence type="ECO:0000259" key="19">
    <source>
        <dbReference type="PROSITE" id="PS50894"/>
    </source>
</evidence>
<feature type="modified residue" description="Phosphohistidine" evidence="12">
    <location>
        <position position="1285"/>
    </location>
</feature>
<evidence type="ECO:0000256" key="9">
    <source>
        <dbReference type="ARBA" id="ARBA00022989"/>
    </source>
</evidence>
<keyword evidence="9 14" id="KW-1133">Transmembrane helix</keyword>
<feature type="domain" description="Histidine kinase" evidence="15">
    <location>
        <begin position="700"/>
        <end position="920"/>
    </location>
</feature>
<evidence type="ECO:0000256" key="5">
    <source>
        <dbReference type="ARBA" id="ARBA00022553"/>
    </source>
</evidence>
<dbReference type="CDD" id="cd17546">
    <property type="entry name" value="REC_hyHK_CKI1_RcsC-like"/>
    <property type="match status" value="2"/>
</dbReference>
<evidence type="ECO:0000256" key="10">
    <source>
        <dbReference type="ARBA" id="ARBA00023012"/>
    </source>
</evidence>
<dbReference type="Pfam" id="PF00512">
    <property type="entry name" value="HisKA"/>
    <property type="match status" value="1"/>
</dbReference>
<dbReference type="Pfam" id="PF13426">
    <property type="entry name" value="PAS_9"/>
    <property type="match status" value="1"/>
</dbReference>
<sequence length="1432" mass="157096">MAATAALTPMLLRRLQFLLLFFMPVVLGIATAFLFGWQTLTQYEDDNRRQADAHAGDLRVQADAGRLALDMQRIQGLLIDLLGEARAGKTSEGRAYEVHTAVVDALATIERRLATLQGDNPHPELEEAFKRAHGAFLDYRAQAISTTDIVSIDPTVAGTHVENAYVFYMKFATQMHELAANLSQASLERMAIAQQQRQESMARAASTSWLLFLLMVLFWVAVVWATARYMAIVATALKRLGEGGTLEAGNVSALRQVKGFFLKDLSQAVMAFGDSLRGRAQAEAGLRQERQQLTLLLHSMPDLIWFKDADGRYQRCNPRFESFAGRSEAEIVGKTDLELFPEEDAQRYRKLDRIAIDAGYPVAHQEWRQFHDGHRELQTIHKVAVRDENGFLYGILGVGRDITAEHLAEEEVFASQKVLARTQAIARIGSWSFDFSGNRLSGSAEAASIMGLPLQGGIAPQDFFAAIDAADRERVRENWQQAVHHGIFDVEHRITAGDRNKWVRQRAEIEFDENGKARRANGMVQDITSIKIATEALRRREELFSTIVGQAEHGILLIDIKRMGFVEFNDAACRHLGYSREEFADLDLYAIQTDAGKRTEVDDDIRLVLRDGNASFERSYRCKDGSSRIFSLSVKAIHLDDTPQAAIVWSDITERKQAEEDLERYRNHLEELVTARTVELAEARDAAQAASRSKSSFLANMSHEIRTPMNAIIGLTHMLRREIGDQRQAQQLDKVAGAATHLLGIINDILDFSKIEAGKMSLEPTDFDVDRVIGDVCTLVSEKVQAKGLELVADISSLPPALHGDGLRLGQILINFLSNAVKFTERGSIVVRGSILDETPEDLLIRLEVQDSGIGMNEEQLSRLFRAFEQADASTTRRYGGTGLGLAITRRLVDLMGGKLGVNSTPGQGSTFWIELPFGKVAGFNHRSNADILPPGTRALVVDDIEDARISMAAVLSELGARPDCLASGNEALARLQAAEAEGDPYGLLLLDWQMPGLDGIEVGRRIQAGQLAKAPKTFLVSGTLGAPRDDMSSLGFAGFIPKPLTPSSLLVALERLEDRLDQKHHRQRVGDSSDDMTLLRSQLEGYHVLLAEDNLLNQEVALDMLRQVNLRVDVADDGCQAVDMAGKTAYDLILLDVQMPNMDGLEAARRIRQLAGRESIPILAMTANAFDEDRETTRAAGMNEHIAKPVEPAVLYTALLRWLKGGDTGRAAGLPAPAAGDEVCQGLSSLPGLDCKLGLRSTLGQSERLWRLLDQFCGTHRDDGHRIEQLLADGDTPTARRRAHSLKGSAATLGLLQISAKAGVIEQGIGNTMTPEASAALPTAALTALLAEFCDAFAALREAHERAVADSPAPTIDYARLAGELAELRELLASDDINALDHFHRLQPRLVLAAGRSAARLGNEIENFAYAEALATLDAIVAADPGLHGRD</sequence>
<keyword evidence="10" id="KW-0902">Two-component regulatory system</keyword>
<dbReference type="Gene3D" id="1.20.120.160">
    <property type="entry name" value="HPT domain"/>
    <property type="match status" value="1"/>
</dbReference>
<dbReference type="Gene3D" id="1.10.287.130">
    <property type="match status" value="1"/>
</dbReference>
<evidence type="ECO:0000259" key="17">
    <source>
        <dbReference type="PROSITE" id="PS50112"/>
    </source>
</evidence>
<dbReference type="SUPFAM" id="SSF47384">
    <property type="entry name" value="Homodimeric domain of signal transducing histidine kinase"/>
    <property type="match status" value="1"/>
</dbReference>
<keyword evidence="4" id="KW-1003">Cell membrane</keyword>
<name>A0ABZ2XLH2_9RHOO</name>
<evidence type="ECO:0000313" key="21">
    <source>
        <dbReference type="Proteomes" id="UP001479520"/>
    </source>
</evidence>
<evidence type="ECO:0000256" key="11">
    <source>
        <dbReference type="ARBA" id="ARBA00023136"/>
    </source>
</evidence>
<accession>A0ABZ2XLH2</accession>
<dbReference type="PROSITE" id="PS50894">
    <property type="entry name" value="HPT"/>
    <property type="match status" value="1"/>
</dbReference>
<keyword evidence="21" id="KW-1185">Reference proteome</keyword>
<dbReference type="Gene3D" id="3.30.450.20">
    <property type="entry name" value="PAS domain"/>
    <property type="match status" value="3"/>
</dbReference>
<dbReference type="InterPro" id="IPR036097">
    <property type="entry name" value="HisK_dim/P_sf"/>
</dbReference>
<dbReference type="InterPro" id="IPR000014">
    <property type="entry name" value="PAS"/>
</dbReference>
<feature type="domain" description="PAC" evidence="18">
    <location>
        <begin position="360"/>
        <end position="414"/>
    </location>
</feature>
<dbReference type="PANTHER" id="PTHR45339">
    <property type="entry name" value="HYBRID SIGNAL TRANSDUCTION HISTIDINE KINASE J"/>
    <property type="match status" value="1"/>
</dbReference>
<feature type="modified residue" description="4-aspartylphosphate" evidence="13">
    <location>
        <position position="992"/>
    </location>
</feature>
<feature type="transmembrane region" description="Helical" evidence="14">
    <location>
        <begin position="17"/>
        <end position="40"/>
    </location>
</feature>
<dbReference type="CDD" id="cd00130">
    <property type="entry name" value="PAS"/>
    <property type="match status" value="2"/>
</dbReference>
<dbReference type="SMART" id="SM00387">
    <property type="entry name" value="HATPase_c"/>
    <property type="match status" value="1"/>
</dbReference>
<dbReference type="PROSITE" id="PS50112">
    <property type="entry name" value="PAS"/>
    <property type="match status" value="2"/>
</dbReference>
<comment type="catalytic activity">
    <reaction evidence="1">
        <text>ATP + protein L-histidine = ADP + protein N-phospho-L-histidine.</text>
        <dbReference type="EC" id="2.7.13.3"/>
    </reaction>
</comment>
<dbReference type="InterPro" id="IPR001610">
    <property type="entry name" value="PAC"/>
</dbReference>
<dbReference type="PROSITE" id="PS50113">
    <property type="entry name" value="PAC"/>
    <property type="match status" value="2"/>
</dbReference>
<proteinExistence type="predicted"/>
<dbReference type="InterPro" id="IPR036890">
    <property type="entry name" value="HATPase_C_sf"/>
</dbReference>
<evidence type="ECO:0000256" key="14">
    <source>
        <dbReference type="SAM" id="Phobius"/>
    </source>
</evidence>
<protein>
    <recommendedName>
        <fullName evidence="3">histidine kinase</fullName>
        <ecNumber evidence="3">2.7.13.3</ecNumber>
    </recommendedName>
</protein>
<keyword evidence="11 14" id="KW-0472">Membrane</keyword>
<evidence type="ECO:0000256" key="1">
    <source>
        <dbReference type="ARBA" id="ARBA00000085"/>
    </source>
</evidence>
<dbReference type="EC" id="2.7.13.3" evidence="3"/>
<evidence type="ECO:0000259" key="16">
    <source>
        <dbReference type="PROSITE" id="PS50110"/>
    </source>
</evidence>
<keyword evidence="6 14" id="KW-0812">Transmembrane</keyword>
<reference evidence="20 21" key="1">
    <citation type="submission" date="2024-04" db="EMBL/GenBank/DDBJ databases">
        <title>Dissimilatory iodate-reducing microorganisms contribute to the enrichment of iodine in groundwater.</title>
        <authorList>
            <person name="Jiang Z."/>
        </authorList>
    </citation>
    <scope>NUCLEOTIDE SEQUENCE [LARGE SCALE GENOMIC DNA]</scope>
    <source>
        <strain evidence="20 21">NCP973</strain>
    </source>
</reference>
<dbReference type="Pfam" id="PF08447">
    <property type="entry name" value="PAS_3"/>
    <property type="match status" value="1"/>
</dbReference>
<evidence type="ECO:0000256" key="13">
    <source>
        <dbReference type="PROSITE-ProRule" id="PRU00169"/>
    </source>
</evidence>
<dbReference type="Pfam" id="PF01627">
    <property type="entry name" value="Hpt"/>
    <property type="match status" value="1"/>
</dbReference>
<dbReference type="SUPFAM" id="SSF55785">
    <property type="entry name" value="PYP-like sensor domain (PAS domain)"/>
    <property type="match status" value="3"/>
</dbReference>
<dbReference type="CDD" id="cd00082">
    <property type="entry name" value="HisKA"/>
    <property type="match status" value="1"/>
</dbReference>
<dbReference type="InterPro" id="IPR011006">
    <property type="entry name" value="CheY-like_superfamily"/>
</dbReference>
<evidence type="ECO:0000256" key="6">
    <source>
        <dbReference type="ARBA" id="ARBA00022692"/>
    </source>
</evidence>
<feature type="transmembrane region" description="Helical" evidence="14">
    <location>
        <begin position="209"/>
        <end position="231"/>
    </location>
</feature>
<feature type="domain" description="Response regulatory" evidence="16">
    <location>
        <begin position="1088"/>
        <end position="1204"/>
    </location>
</feature>
<dbReference type="SMART" id="SM00448">
    <property type="entry name" value="REC"/>
    <property type="match status" value="2"/>
</dbReference>
<dbReference type="EMBL" id="CP151406">
    <property type="protein sequence ID" value="WZJ22747.1"/>
    <property type="molecule type" value="Genomic_DNA"/>
</dbReference>
<dbReference type="SUPFAM" id="SSF55874">
    <property type="entry name" value="ATPase domain of HSP90 chaperone/DNA topoisomerase II/histidine kinase"/>
    <property type="match status" value="1"/>
</dbReference>
<dbReference type="PROSITE" id="PS50109">
    <property type="entry name" value="HIS_KIN"/>
    <property type="match status" value="1"/>
</dbReference>
<dbReference type="Proteomes" id="UP001479520">
    <property type="component" value="Chromosome"/>
</dbReference>
<dbReference type="InterPro" id="IPR004358">
    <property type="entry name" value="Sig_transdc_His_kin-like_C"/>
</dbReference>
<feature type="domain" description="PAC" evidence="18">
    <location>
        <begin position="614"/>
        <end position="664"/>
    </location>
</feature>
<dbReference type="Gene3D" id="2.10.70.100">
    <property type="match status" value="1"/>
</dbReference>
<organism evidence="20 21">
    <name type="scientific">Azonexus hydrophilus</name>
    <dbReference type="NCBI Taxonomy" id="418702"/>
    <lineage>
        <taxon>Bacteria</taxon>
        <taxon>Pseudomonadati</taxon>
        <taxon>Pseudomonadota</taxon>
        <taxon>Betaproteobacteria</taxon>
        <taxon>Rhodocyclales</taxon>
        <taxon>Azonexaceae</taxon>
        <taxon>Azonexus</taxon>
    </lineage>
</organism>
<feature type="domain" description="HPt" evidence="19">
    <location>
        <begin position="1246"/>
        <end position="1345"/>
    </location>
</feature>
<evidence type="ECO:0000259" key="18">
    <source>
        <dbReference type="PROSITE" id="PS50113"/>
    </source>
</evidence>
<dbReference type="Pfam" id="PF00072">
    <property type="entry name" value="Response_reg"/>
    <property type="match status" value="2"/>
</dbReference>
<comment type="subcellular location">
    <subcellularLocation>
        <location evidence="2">Cell membrane</location>
        <topology evidence="2">Multi-pass membrane protein</topology>
    </subcellularLocation>
</comment>
<dbReference type="Pfam" id="PF08448">
    <property type="entry name" value="PAS_4"/>
    <property type="match status" value="1"/>
</dbReference>
<evidence type="ECO:0000313" key="20">
    <source>
        <dbReference type="EMBL" id="WZJ22747.1"/>
    </source>
</evidence>
<evidence type="ECO:0000256" key="12">
    <source>
        <dbReference type="PROSITE-ProRule" id="PRU00110"/>
    </source>
</evidence>
<dbReference type="PROSITE" id="PS50110">
    <property type="entry name" value="RESPONSE_REGULATORY"/>
    <property type="match status" value="2"/>
</dbReference>
<evidence type="ECO:0000256" key="8">
    <source>
        <dbReference type="ARBA" id="ARBA00022840"/>
    </source>
</evidence>
<keyword evidence="5 13" id="KW-0597">Phosphoprotein</keyword>
<dbReference type="InterPro" id="IPR000700">
    <property type="entry name" value="PAS-assoc_C"/>
</dbReference>
<dbReference type="InterPro" id="IPR003661">
    <property type="entry name" value="HisK_dim/P_dom"/>
</dbReference>
<dbReference type="InterPro" id="IPR036641">
    <property type="entry name" value="HPT_dom_sf"/>
</dbReference>
<dbReference type="CDD" id="cd16922">
    <property type="entry name" value="HATPase_EvgS-ArcB-TorS-like"/>
    <property type="match status" value="1"/>
</dbReference>
<dbReference type="SMART" id="SM00086">
    <property type="entry name" value="PAC"/>
    <property type="match status" value="3"/>
</dbReference>
<dbReference type="InterPro" id="IPR013655">
    <property type="entry name" value="PAS_fold_3"/>
</dbReference>
<dbReference type="Gene3D" id="3.30.565.10">
    <property type="entry name" value="Histidine kinase-like ATPase, C-terminal domain"/>
    <property type="match status" value="1"/>
</dbReference>
<feature type="domain" description="PAS" evidence="17">
    <location>
        <begin position="540"/>
        <end position="612"/>
    </location>
</feature>
<feature type="modified residue" description="4-aspartylphosphate" evidence="13">
    <location>
        <position position="1137"/>
    </location>
</feature>
<evidence type="ECO:0000259" key="15">
    <source>
        <dbReference type="PROSITE" id="PS50109"/>
    </source>
</evidence>
<dbReference type="Gene3D" id="3.40.50.2300">
    <property type="match status" value="2"/>
</dbReference>
<dbReference type="InterPro" id="IPR008207">
    <property type="entry name" value="Sig_transdc_His_kin_Hpt_dom"/>
</dbReference>
<dbReference type="PANTHER" id="PTHR45339:SF1">
    <property type="entry name" value="HYBRID SIGNAL TRANSDUCTION HISTIDINE KINASE J"/>
    <property type="match status" value="1"/>
</dbReference>
<dbReference type="NCBIfam" id="TIGR00229">
    <property type="entry name" value="sensory_box"/>
    <property type="match status" value="2"/>
</dbReference>
<dbReference type="SUPFAM" id="SSF52172">
    <property type="entry name" value="CheY-like"/>
    <property type="match status" value="2"/>
</dbReference>
<evidence type="ECO:0000256" key="2">
    <source>
        <dbReference type="ARBA" id="ARBA00004651"/>
    </source>
</evidence>
<dbReference type="InterPro" id="IPR003594">
    <property type="entry name" value="HATPase_dom"/>
</dbReference>
<dbReference type="SMART" id="SM00388">
    <property type="entry name" value="HisKA"/>
    <property type="match status" value="1"/>
</dbReference>
<evidence type="ECO:0000256" key="4">
    <source>
        <dbReference type="ARBA" id="ARBA00022475"/>
    </source>
</evidence>
<evidence type="ECO:0000256" key="3">
    <source>
        <dbReference type="ARBA" id="ARBA00012438"/>
    </source>
</evidence>
<dbReference type="SMART" id="SM00091">
    <property type="entry name" value="PAS"/>
    <property type="match status" value="3"/>
</dbReference>
<keyword evidence="8" id="KW-0067">ATP-binding</keyword>
<evidence type="ECO:0000256" key="7">
    <source>
        <dbReference type="ARBA" id="ARBA00022741"/>
    </source>
</evidence>
<gene>
    <name evidence="20" type="ORF">AADV58_06300</name>
</gene>
<dbReference type="Pfam" id="PF02518">
    <property type="entry name" value="HATPase_c"/>
    <property type="match status" value="1"/>
</dbReference>
<dbReference type="InterPro" id="IPR013656">
    <property type="entry name" value="PAS_4"/>
</dbReference>
<dbReference type="InterPro" id="IPR005467">
    <property type="entry name" value="His_kinase_dom"/>
</dbReference>
<feature type="domain" description="PAS" evidence="17">
    <location>
        <begin position="289"/>
        <end position="359"/>
    </location>
</feature>